<feature type="transmembrane region" description="Helical" evidence="1">
    <location>
        <begin position="50"/>
        <end position="68"/>
    </location>
</feature>
<reference evidence="2 3" key="1">
    <citation type="journal article" date="2013" name="Int. J. Syst. Evol. Microbiol.">
        <title>Sphingomonas kyungheensis sp. nov., a bacterium with ginsenoside-converting activity isolated from soil of a ginseng field.</title>
        <authorList>
            <person name="Son H.M."/>
            <person name="Yang J.E."/>
            <person name="Park Y."/>
            <person name="Han C.K."/>
            <person name="Kim S.G."/>
            <person name="Kook M."/>
            <person name="Yi T.H."/>
        </authorList>
    </citation>
    <scope>NUCLEOTIDE SEQUENCE [LARGE SCALE GENOMIC DNA]</scope>
    <source>
        <strain evidence="2 3">LMG 26582</strain>
    </source>
</reference>
<accession>A0ABU8H7N6</accession>
<evidence type="ECO:0000256" key="1">
    <source>
        <dbReference type="SAM" id="Phobius"/>
    </source>
</evidence>
<evidence type="ECO:0008006" key="4">
    <source>
        <dbReference type="Google" id="ProtNLM"/>
    </source>
</evidence>
<keyword evidence="1" id="KW-1133">Transmembrane helix</keyword>
<evidence type="ECO:0000313" key="3">
    <source>
        <dbReference type="Proteomes" id="UP001367771"/>
    </source>
</evidence>
<keyword evidence="3" id="KW-1185">Reference proteome</keyword>
<evidence type="ECO:0000313" key="2">
    <source>
        <dbReference type="EMBL" id="MEI5689089.1"/>
    </source>
</evidence>
<keyword evidence="1" id="KW-0812">Transmembrane</keyword>
<comment type="caution">
    <text evidence="2">The sequence shown here is derived from an EMBL/GenBank/DDBJ whole genome shotgun (WGS) entry which is preliminary data.</text>
</comment>
<feature type="transmembrane region" description="Helical" evidence="1">
    <location>
        <begin position="121"/>
        <end position="144"/>
    </location>
</feature>
<dbReference type="EMBL" id="JBBBDM010000020">
    <property type="protein sequence ID" value="MEI5689089.1"/>
    <property type="molecule type" value="Genomic_DNA"/>
</dbReference>
<protein>
    <recommendedName>
        <fullName evidence="4">ECF transporter S component</fullName>
    </recommendedName>
</protein>
<keyword evidence="1" id="KW-0472">Membrane</keyword>
<gene>
    <name evidence="2" type="ORF">V8201_18510</name>
</gene>
<feature type="transmembrane region" description="Helical" evidence="1">
    <location>
        <begin position="9"/>
        <end position="30"/>
    </location>
</feature>
<dbReference type="Proteomes" id="UP001367771">
    <property type="component" value="Unassembled WGS sequence"/>
</dbReference>
<sequence length="153" mass="15610">MTAAQRRYLAVETVIGATINAILSAAFVFIVFGGHATVPVWGPGGLVLDAVPQTLMVSLMSMLVPGLLTRKRLIAGKVNGAALATVGTIVRRSILVAVLLAGALTGLQSVLFSFGPPRLTFGVVLAAKVLYGAILGAAVAGYGVRRLLVGVTA</sequence>
<organism evidence="2 3">
    <name type="scientific">Sphingomonas kyungheensis</name>
    <dbReference type="NCBI Taxonomy" id="1069987"/>
    <lineage>
        <taxon>Bacteria</taxon>
        <taxon>Pseudomonadati</taxon>
        <taxon>Pseudomonadota</taxon>
        <taxon>Alphaproteobacteria</taxon>
        <taxon>Sphingomonadales</taxon>
        <taxon>Sphingomonadaceae</taxon>
        <taxon>Sphingomonas</taxon>
    </lineage>
</organism>
<name>A0ABU8H7N6_9SPHN</name>
<feature type="transmembrane region" description="Helical" evidence="1">
    <location>
        <begin position="94"/>
        <end position="115"/>
    </location>
</feature>
<proteinExistence type="predicted"/>